<evidence type="ECO:0000256" key="2">
    <source>
        <dbReference type="SAM" id="MobiDB-lite"/>
    </source>
</evidence>
<dbReference type="PANTHER" id="PTHR15243">
    <property type="entry name" value="SERINE/THREONINE-PROTEIN KINASE 19"/>
    <property type="match status" value="1"/>
</dbReference>
<feature type="region of interest" description="Disordered" evidence="2">
    <location>
        <begin position="336"/>
        <end position="412"/>
    </location>
</feature>
<accession>A0A4S4DVA3</accession>
<comment type="caution">
    <text evidence="3">The sequence shown here is derived from an EMBL/GenBank/DDBJ whole genome shotgun (WGS) entry which is preliminary data.</text>
</comment>
<feature type="compositionally biased region" description="Polar residues" evidence="2">
    <location>
        <begin position="473"/>
        <end position="494"/>
    </location>
</feature>
<dbReference type="Pfam" id="PF10494">
    <property type="entry name" value="Stk19"/>
    <property type="match status" value="1"/>
</dbReference>
<feature type="compositionally biased region" description="Low complexity" evidence="2">
    <location>
        <begin position="458"/>
        <end position="469"/>
    </location>
</feature>
<dbReference type="Gene3D" id="3.40.50.2000">
    <property type="entry name" value="Glycogen Phosphorylase B"/>
    <property type="match status" value="1"/>
</dbReference>
<evidence type="ECO:0000313" key="3">
    <source>
        <dbReference type="EMBL" id="THG07238.1"/>
    </source>
</evidence>
<sequence length="502" mass="56394">MPGKLEELIENINGSDKDKITCIVADELLGWALKVAEKMQINVLKGELGHSSEYDSRPGESLRRERVLRVFKLNTGQDDHAIMFVDDYLNQVEHVVKRMEAKKHDDVAVFEWFKMHVMHSKLEPSIGHEELCSLLSSGGKVKDQHISLLINAGLLYRYQVLAYAIPSRSNVAIQVPTTWLSKFPIGFFSIARLEHLRAAAFNMYTRQLIDPNIYWFAIPNIGSVLKGLSQGRKELLSFLNRRKYKEMMLALLEKKRLRLSPLDMRFHLRDLIGSGHLKTLQTPSGVVVRVDEACRRMRTGWRRKRAQGGMPEGGGGLGWSLEVEVGSKRTPIAAGTEHIAADGRGWRSHLSDHSNSDRSQKRIEHRDEVAASQCRFAPKIGEGPIKQDQQEKSTNTSTTTSDHDHVPAQHSSLCSQHLALKQPQQCMSSYQQSLNNVTLAAALASSYSPASTFHHNHQTQTTKQPNQKPAKAKNQSKTQTEGDLQLCWSTQTARTEGKALPS</sequence>
<organism evidence="3 4">
    <name type="scientific">Camellia sinensis var. sinensis</name>
    <name type="common">China tea</name>
    <dbReference type="NCBI Taxonomy" id="542762"/>
    <lineage>
        <taxon>Eukaryota</taxon>
        <taxon>Viridiplantae</taxon>
        <taxon>Streptophyta</taxon>
        <taxon>Embryophyta</taxon>
        <taxon>Tracheophyta</taxon>
        <taxon>Spermatophyta</taxon>
        <taxon>Magnoliopsida</taxon>
        <taxon>eudicotyledons</taxon>
        <taxon>Gunneridae</taxon>
        <taxon>Pentapetalae</taxon>
        <taxon>asterids</taxon>
        <taxon>Ericales</taxon>
        <taxon>Theaceae</taxon>
        <taxon>Camellia</taxon>
    </lineage>
</organism>
<evidence type="ECO:0000256" key="1">
    <source>
        <dbReference type="ARBA" id="ARBA00093458"/>
    </source>
</evidence>
<dbReference type="STRING" id="542762.A0A4S4DVA3"/>
<evidence type="ECO:0000313" key="4">
    <source>
        <dbReference type="Proteomes" id="UP000306102"/>
    </source>
</evidence>
<dbReference type="PANTHER" id="PTHR15243:SF0">
    <property type="entry name" value="SERINE_THREONINE-PROTEIN KINASE 19"/>
    <property type="match status" value="1"/>
</dbReference>
<keyword evidence="4" id="KW-1185">Reference proteome</keyword>
<reference evidence="3 4" key="1">
    <citation type="journal article" date="2018" name="Proc. Natl. Acad. Sci. U.S.A.">
        <title>Draft genome sequence of Camellia sinensis var. sinensis provides insights into the evolution of the tea genome and tea quality.</title>
        <authorList>
            <person name="Wei C."/>
            <person name="Yang H."/>
            <person name="Wang S."/>
            <person name="Zhao J."/>
            <person name="Liu C."/>
            <person name="Gao L."/>
            <person name="Xia E."/>
            <person name="Lu Y."/>
            <person name="Tai Y."/>
            <person name="She G."/>
            <person name="Sun J."/>
            <person name="Cao H."/>
            <person name="Tong W."/>
            <person name="Gao Q."/>
            <person name="Li Y."/>
            <person name="Deng W."/>
            <person name="Jiang X."/>
            <person name="Wang W."/>
            <person name="Chen Q."/>
            <person name="Zhang S."/>
            <person name="Li H."/>
            <person name="Wu J."/>
            <person name="Wang P."/>
            <person name="Li P."/>
            <person name="Shi C."/>
            <person name="Zheng F."/>
            <person name="Jian J."/>
            <person name="Huang B."/>
            <person name="Shan D."/>
            <person name="Shi M."/>
            <person name="Fang C."/>
            <person name="Yue Y."/>
            <person name="Li F."/>
            <person name="Li D."/>
            <person name="Wei S."/>
            <person name="Han B."/>
            <person name="Jiang C."/>
            <person name="Yin Y."/>
            <person name="Xia T."/>
            <person name="Zhang Z."/>
            <person name="Bennetzen J.L."/>
            <person name="Zhao S."/>
            <person name="Wan X."/>
        </authorList>
    </citation>
    <scope>NUCLEOTIDE SEQUENCE [LARGE SCALE GENOMIC DNA]</scope>
    <source>
        <strain evidence="4">cv. Shuchazao</strain>
        <tissue evidence="3">Leaf</tissue>
    </source>
</reference>
<comment type="similarity">
    <text evidence="1">Belongs to the STK19 family.</text>
</comment>
<dbReference type="Proteomes" id="UP000306102">
    <property type="component" value="Unassembled WGS sequence"/>
</dbReference>
<protein>
    <submittedName>
        <fullName evidence="3">Uncharacterized protein</fullName>
    </submittedName>
</protein>
<dbReference type="EMBL" id="SDRB02010163">
    <property type="protein sequence ID" value="THG07238.1"/>
    <property type="molecule type" value="Genomic_DNA"/>
</dbReference>
<proteinExistence type="inferred from homology"/>
<gene>
    <name evidence="3" type="ORF">TEA_006252</name>
</gene>
<name>A0A4S4DVA3_CAMSN</name>
<dbReference type="AlphaFoldDB" id="A0A4S4DVA3"/>
<feature type="compositionally biased region" description="Basic and acidic residues" evidence="2">
    <location>
        <begin position="339"/>
        <end position="369"/>
    </location>
</feature>
<dbReference type="InterPro" id="IPR018865">
    <property type="entry name" value="STK19-like"/>
</dbReference>
<feature type="region of interest" description="Disordered" evidence="2">
    <location>
        <begin position="450"/>
        <end position="502"/>
    </location>
</feature>